<dbReference type="Pfam" id="PF01547">
    <property type="entry name" value="SBP_bac_1"/>
    <property type="match status" value="1"/>
</dbReference>
<keyword evidence="3" id="KW-0472">Membrane</keyword>
<dbReference type="PATRIC" id="fig|55802.8.peg.2120"/>
<sequence length="445" mass="49112">MKKVKTMFGLFLVGLIVFAVAASGCIGGEKTTTPTGTQTMPTQSTTPAKIVWVSTQLAPPEERAFVKETLLANFKKQYGIDVDFIPMSYTDLSTRLAGEEKTGKVTIDVIGDLHGGLDYFNSQGWLMDLSKMPKLEGRTFITSFEKYATINGKKVYVPWMSATYVMVVNKKAFDYLPAGLTKDDVIKGTDKWTYDAFLAWAKNLYEKTGKPQVGFPAGPNGLFVRFLHGYLYPSFTGYEAKAFDSPEAVTMWNYLKELWKYVNPASTTWDAMSDPLLTGQVLIAWDHTARIKNAIQTKPDEFVVVPVPRGPKGRGFIVVLAGLAIPKGAPNPDAAWKLIDYLTKPETQVEVLKNVGFFPTVKEATNAIPEGPLKILAEGVTAQSSTPDALIVMIPNLGDKGGEFKNIYKEAFRRIVLQGEDPQKVISELGPKLLQLFKEKGIEVP</sequence>
<dbReference type="InterPro" id="IPR006059">
    <property type="entry name" value="SBP"/>
</dbReference>
<dbReference type="AlphaFoldDB" id="A0A0S1XE80"/>
<evidence type="ECO:0000313" key="6">
    <source>
        <dbReference type="EMBL" id="ALM76040.1"/>
    </source>
</evidence>
<keyword evidence="4" id="KW-0564">Palmitate</keyword>
<dbReference type="EMBL" id="CP013050">
    <property type="protein sequence ID" value="ALM76040.1"/>
    <property type="molecule type" value="Genomic_DNA"/>
</dbReference>
<proteinExistence type="predicted"/>
<reference evidence="6 7" key="1">
    <citation type="journal article" date="2016" name="Genome Announc.">
        <title>Complete genome sequence of the hyperthermophilic and piezophilic archaeon Thermococcus barophilus Ch5, capable of growth at the expense of hydrogenogenesis from carbon monoxide and formate.</title>
        <authorList>
            <person name="Oger P."/>
            <person name="Sokolova T.G."/>
            <person name="Kozhevnikova D.A."/>
            <person name="Taranov E.A."/>
            <person name="Vannier P."/>
            <person name="Lee H.S."/>
            <person name="Kwon K.K."/>
            <person name="Kang S.G."/>
            <person name="Lee J.H."/>
            <person name="Bonch-Osmolovskaya E.A."/>
            <person name="Lebedinsky A.V."/>
        </authorList>
    </citation>
    <scope>NUCLEOTIDE SEQUENCE [LARGE SCALE GENOMIC DNA]</scope>
    <source>
        <strain evidence="7">Ch5</strain>
    </source>
</reference>
<dbReference type="SUPFAM" id="SSF53850">
    <property type="entry name" value="Periplasmic binding protein-like II"/>
    <property type="match status" value="1"/>
</dbReference>
<accession>A0A0S1XE80</accession>
<evidence type="ECO:0000256" key="5">
    <source>
        <dbReference type="ARBA" id="ARBA00023288"/>
    </source>
</evidence>
<gene>
    <name evidence="6" type="ORF">TBCH5v1_2139</name>
</gene>
<organism evidence="6 7">
    <name type="scientific">Thermococcus barophilus</name>
    <dbReference type="NCBI Taxonomy" id="55802"/>
    <lineage>
        <taxon>Archaea</taxon>
        <taxon>Methanobacteriati</taxon>
        <taxon>Methanobacteriota</taxon>
        <taxon>Thermococci</taxon>
        <taxon>Thermococcales</taxon>
        <taxon>Thermococcaceae</taxon>
        <taxon>Thermococcus</taxon>
    </lineage>
</organism>
<dbReference type="PANTHER" id="PTHR43649:SF33">
    <property type="entry name" value="POLYGALACTURONAN_RHAMNOGALACTURONAN-BINDING PROTEIN YTCQ"/>
    <property type="match status" value="1"/>
</dbReference>
<evidence type="ECO:0000313" key="7">
    <source>
        <dbReference type="Proteomes" id="UP000066042"/>
    </source>
</evidence>
<dbReference type="PANTHER" id="PTHR43649">
    <property type="entry name" value="ARABINOSE-BINDING PROTEIN-RELATED"/>
    <property type="match status" value="1"/>
</dbReference>
<dbReference type="PROSITE" id="PS51257">
    <property type="entry name" value="PROKAR_LIPOPROTEIN"/>
    <property type="match status" value="1"/>
</dbReference>
<dbReference type="InterPro" id="IPR050490">
    <property type="entry name" value="Bact_solute-bd_prot1"/>
</dbReference>
<dbReference type="Proteomes" id="UP000066042">
    <property type="component" value="Chromosome"/>
</dbReference>
<keyword evidence="2" id="KW-0732">Signal</keyword>
<evidence type="ECO:0000256" key="2">
    <source>
        <dbReference type="ARBA" id="ARBA00022729"/>
    </source>
</evidence>
<dbReference type="Gene3D" id="3.40.190.10">
    <property type="entry name" value="Periplasmic binding protein-like II"/>
    <property type="match status" value="1"/>
</dbReference>
<dbReference type="GeneID" id="26137364"/>
<evidence type="ECO:0000256" key="4">
    <source>
        <dbReference type="ARBA" id="ARBA00023139"/>
    </source>
</evidence>
<keyword evidence="5 6" id="KW-0449">Lipoprotein</keyword>
<protein>
    <submittedName>
        <fullName evidence="6">Motif prokaryotic membrane lipoprotein lipid attachment site</fullName>
    </submittedName>
</protein>
<name>A0A0S1XE80_THEBA</name>
<dbReference type="RefSeq" id="WP_056934498.1">
    <property type="nucleotide sequence ID" value="NZ_CP013050.1"/>
</dbReference>
<dbReference type="STRING" id="55802.TBCH5v1_2139"/>
<evidence type="ECO:0000256" key="3">
    <source>
        <dbReference type="ARBA" id="ARBA00023136"/>
    </source>
</evidence>
<keyword evidence="1" id="KW-1003">Cell membrane</keyword>
<evidence type="ECO:0000256" key="1">
    <source>
        <dbReference type="ARBA" id="ARBA00022475"/>
    </source>
</evidence>